<keyword evidence="4" id="KW-1185">Reference proteome</keyword>
<sequence length="200" mass="21853">MTALSDKTQAVYEANADAYDKARTRTLHEARWLARFGAAVPHKGSVLDLGCGAGEPIASWLIAEGFDLTGVDFSDAMLDIARARWPDGDWREGDMRALDLGKRFDAIIAWNSFFHLTQDEQRACLPRLAAHLNKGGTLMVTVGPDAGETTGDVAGDTVYHASLSPMEYVQILDANGLRLTAYIAEDPDCNRHSVLMARKD</sequence>
<dbReference type="Gene3D" id="3.40.50.150">
    <property type="entry name" value="Vaccinia Virus protein VP39"/>
    <property type="match status" value="1"/>
</dbReference>
<dbReference type="PANTHER" id="PTHR43861">
    <property type="entry name" value="TRANS-ACONITATE 2-METHYLTRANSFERASE-RELATED"/>
    <property type="match status" value="1"/>
</dbReference>
<keyword evidence="1 3" id="KW-0808">Transferase</keyword>
<evidence type="ECO:0000259" key="2">
    <source>
        <dbReference type="Pfam" id="PF13649"/>
    </source>
</evidence>
<dbReference type="InterPro" id="IPR029063">
    <property type="entry name" value="SAM-dependent_MTases_sf"/>
</dbReference>
<dbReference type="CDD" id="cd02440">
    <property type="entry name" value="AdoMet_MTases"/>
    <property type="match status" value="1"/>
</dbReference>
<gene>
    <name evidence="3" type="ORF">BDE40_1499</name>
</gene>
<organism evidence="3 4">
    <name type="scientific">Litoreibacter halocynthiae</name>
    <dbReference type="NCBI Taxonomy" id="1242689"/>
    <lineage>
        <taxon>Bacteria</taxon>
        <taxon>Pseudomonadati</taxon>
        <taxon>Pseudomonadota</taxon>
        <taxon>Alphaproteobacteria</taxon>
        <taxon>Rhodobacterales</taxon>
        <taxon>Roseobacteraceae</taxon>
        <taxon>Litoreibacter</taxon>
    </lineage>
</organism>
<dbReference type="GO" id="GO:0032259">
    <property type="term" value="P:methylation"/>
    <property type="evidence" value="ECO:0007669"/>
    <property type="project" value="UniProtKB-KW"/>
</dbReference>
<feature type="domain" description="Methyltransferase" evidence="2">
    <location>
        <begin position="46"/>
        <end position="136"/>
    </location>
</feature>
<dbReference type="AlphaFoldDB" id="A0A4R7LJI3"/>
<accession>A0A4R7LJI3</accession>
<proteinExistence type="predicted"/>
<reference evidence="3 4" key="1">
    <citation type="submission" date="2019-03" db="EMBL/GenBank/DDBJ databases">
        <title>Genomic Encyclopedia of Archaeal and Bacterial Type Strains, Phase II (KMG-II): from individual species to whole genera.</title>
        <authorList>
            <person name="Goeker M."/>
        </authorList>
    </citation>
    <scope>NUCLEOTIDE SEQUENCE [LARGE SCALE GENOMIC DNA]</scope>
    <source>
        <strain evidence="3 4">DSM 29467</strain>
    </source>
</reference>
<keyword evidence="3" id="KW-0489">Methyltransferase</keyword>
<dbReference type="SUPFAM" id="SSF53335">
    <property type="entry name" value="S-adenosyl-L-methionine-dependent methyltransferases"/>
    <property type="match status" value="1"/>
</dbReference>
<comment type="caution">
    <text evidence="3">The sequence shown here is derived from an EMBL/GenBank/DDBJ whole genome shotgun (WGS) entry which is preliminary data.</text>
</comment>
<name>A0A4R7LJI3_9RHOB</name>
<evidence type="ECO:0000313" key="4">
    <source>
        <dbReference type="Proteomes" id="UP000294563"/>
    </source>
</evidence>
<dbReference type="InterPro" id="IPR041698">
    <property type="entry name" value="Methyltransf_25"/>
</dbReference>
<dbReference type="Proteomes" id="UP000294563">
    <property type="component" value="Unassembled WGS sequence"/>
</dbReference>
<evidence type="ECO:0000256" key="1">
    <source>
        <dbReference type="ARBA" id="ARBA00022679"/>
    </source>
</evidence>
<dbReference type="Pfam" id="PF13649">
    <property type="entry name" value="Methyltransf_25"/>
    <property type="match status" value="1"/>
</dbReference>
<dbReference type="GO" id="GO:0008168">
    <property type="term" value="F:methyltransferase activity"/>
    <property type="evidence" value="ECO:0007669"/>
    <property type="project" value="UniProtKB-KW"/>
</dbReference>
<dbReference type="OrthoDB" id="9765084at2"/>
<evidence type="ECO:0000313" key="3">
    <source>
        <dbReference type="EMBL" id="TDT74782.1"/>
    </source>
</evidence>
<dbReference type="RefSeq" id="WP_134013831.1">
    <property type="nucleotide sequence ID" value="NZ_SOBH01000002.1"/>
</dbReference>
<protein>
    <submittedName>
        <fullName evidence="3">Trans-aconitate methyltransferase</fullName>
    </submittedName>
</protein>
<dbReference type="EMBL" id="SOBH01000002">
    <property type="protein sequence ID" value="TDT74782.1"/>
    <property type="molecule type" value="Genomic_DNA"/>
</dbReference>